<dbReference type="eggNOG" id="COG0840">
    <property type="taxonomic scope" value="Bacteria"/>
</dbReference>
<evidence type="ECO:0000313" key="4">
    <source>
        <dbReference type="Proteomes" id="UP000000845"/>
    </source>
</evidence>
<gene>
    <name evidence="3" type="ordered locus">Sterm_3075</name>
</gene>
<dbReference type="HOGENOM" id="CLU_443359_0_0_0"/>
<feature type="coiled-coil region" evidence="1">
    <location>
        <begin position="416"/>
        <end position="443"/>
    </location>
</feature>
<keyword evidence="2" id="KW-1133">Transmembrane helix</keyword>
<evidence type="ECO:0000256" key="1">
    <source>
        <dbReference type="SAM" id="Coils"/>
    </source>
</evidence>
<feature type="transmembrane region" description="Helical" evidence="2">
    <location>
        <begin position="6"/>
        <end position="27"/>
    </location>
</feature>
<dbReference type="STRING" id="526218.Sterm_3075"/>
<keyword evidence="2" id="KW-0472">Membrane</keyword>
<dbReference type="Proteomes" id="UP000000845">
    <property type="component" value="Chromosome"/>
</dbReference>
<organism evidence="3 4">
    <name type="scientific">Sebaldella termitidis (strain ATCC 33386 / NCTC 11300)</name>
    <dbReference type="NCBI Taxonomy" id="526218"/>
    <lineage>
        <taxon>Bacteria</taxon>
        <taxon>Fusobacteriati</taxon>
        <taxon>Fusobacteriota</taxon>
        <taxon>Fusobacteriia</taxon>
        <taxon>Fusobacteriales</taxon>
        <taxon>Leptotrichiaceae</taxon>
        <taxon>Sebaldella</taxon>
    </lineage>
</organism>
<dbReference type="KEGG" id="str:Sterm_3075"/>
<reference evidence="3 4" key="2">
    <citation type="journal article" date="2010" name="Stand. Genomic Sci.">
        <title>Complete genome sequence of Sebaldella termitidis type strain (NCTC 11300).</title>
        <authorList>
            <person name="Harmon-Smith M."/>
            <person name="Celia L."/>
            <person name="Chertkov O."/>
            <person name="Lapidus A."/>
            <person name="Copeland A."/>
            <person name="Glavina Del Rio T."/>
            <person name="Nolan M."/>
            <person name="Lucas S."/>
            <person name="Tice H."/>
            <person name="Cheng J.F."/>
            <person name="Han C."/>
            <person name="Detter J.C."/>
            <person name="Bruce D."/>
            <person name="Goodwin L."/>
            <person name="Pitluck S."/>
            <person name="Pati A."/>
            <person name="Liolios K."/>
            <person name="Ivanova N."/>
            <person name="Mavromatis K."/>
            <person name="Mikhailova N."/>
            <person name="Chen A."/>
            <person name="Palaniappan K."/>
            <person name="Land M."/>
            <person name="Hauser L."/>
            <person name="Chang Y.J."/>
            <person name="Jeffries C.D."/>
            <person name="Brettin T."/>
            <person name="Goker M."/>
            <person name="Beck B."/>
            <person name="Bristow J."/>
            <person name="Eisen J.A."/>
            <person name="Markowitz V."/>
            <person name="Hugenholtz P."/>
            <person name="Kyrpides N.C."/>
            <person name="Klenk H.P."/>
            <person name="Chen F."/>
        </authorList>
    </citation>
    <scope>NUCLEOTIDE SEQUENCE [LARGE SCALE GENOMIC DNA]</scope>
    <source>
        <strain evidence="4">ATCC 33386 / NCTC 11300</strain>
    </source>
</reference>
<reference evidence="4" key="1">
    <citation type="submission" date="2009-09" db="EMBL/GenBank/DDBJ databases">
        <title>The complete chromosome of Sebaldella termitidis ATCC 33386.</title>
        <authorList>
            <consortium name="US DOE Joint Genome Institute (JGI-PGF)"/>
            <person name="Lucas S."/>
            <person name="Copeland A."/>
            <person name="Lapidus A."/>
            <person name="Glavina del Rio T."/>
            <person name="Dalin E."/>
            <person name="Tice H."/>
            <person name="Bruce D."/>
            <person name="Goodwin L."/>
            <person name="Pitluck S."/>
            <person name="Kyrpides N."/>
            <person name="Mavromatis K."/>
            <person name="Ivanova N."/>
            <person name="Mikhailova N."/>
            <person name="Sims D."/>
            <person name="Meincke L."/>
            <person name="Brettin T."/>
            <person name="Detter J.C."/>
            <person name="Han C."/>
            <person name="Larimer F."/>
            <person name="Land M."/>
            <person name="Hauser L."/>
            <person name="Markowitz V."/>
            <person name="Cheng J.F."/>
            <person name="Hugenholtz P."/>
            <person name="Woyke T."/>
            <person name="Wu D."/>
            <person name="Eisen J.A."/>
        </authorList>
    </citation>
    <scope>NUCLEOTIDE SEQUENCE [LARGE SCALE GENOMIC DNA]</scope>
    <source>
        <strain evidence="4">ATCC 33386 / NCTC 11300</strain>
    </source>
</reference>
<evidence type="ECO:0000256" key="2">
    <source>
        <dbReference type="SAM" id="Phobius"/>
    </source>
</evidence>
<keyword evidence="4" id="KW-1185">Reference proteome</keyword>
<proteinExistence type="predicted"/>
<dbReference type="EMBL" id="CP001739">
    <property type="protein sequence ID" value="ACZ09917.1"/>
    <property type="molecule type" value="Genomic_DNA"/>
</dbReference>
<dbReference type="RefSeq" id="WP_012862499.1">
    <property type="nucleotide sequence ID" value="NC_013517.1"/>
</dbReference>
<dbReference type="Gene3D" id="1.10.287.950">
    <property type="entry name" value="Methyl-accepting chemotaxis protein"/>
    <property type="match status" value="1"/>
</dbReference>
<accession>D1AP83</accession>
<feature type="transmembrane region" description="Helical" evidence="2">
    <location>
        <begin position="285"/>
        <end position="303"/>
    </location>
</feature>
<dbReference type="AlphaFoldDB" id="D1AP83"/>
<keyword evidence="1" id="KW-0175">Coiled coil</keyword>
<feature type="coiled-coil region" evidence="1">
    <location>
        <begin position="483"/>
        <end position="510"/>
    </location>
</feature>
<evidence type="ECO:0000313" key="3">
    <source>
        <dbReference type="EMBL" id="ACZ09917.1"/>
    </source>
</evidence>
<keyword evidence="2" id="KW-0812">Transmembrane</keyword>
<dbReference type="SUPFAM" id="SSF58104">
    <property type="entry name" value="Methyl-accepting chemotaxis protein (MCP) signaling domain"/>
    <property type="match status" value="1"/>
</dbReference>
<name>D1AP83_SEBTE</name>
<protein>
    <submittedName>
        <fullName evidence="3">Methyl-accepting chemotaxis sensory transducer</fullName>
    </submittedName>
</protein>
<sequence length="616" mass="71301">MKKVTFKLFFYITLVIIIMELAITYLNTRDRNEIYIKEMQERLKYNSTVLGGELERNLGTVEILGNNFAAGLKNEEASTASEQIKMNADKELQNFMLTPGITGGYYLLDINGSEVTGGTSPAGILSENDMNEFRTKAEGSRNTSGWIMPVYIKDMNTNVALYYMNIDSEENIKGLLVLALDYGRLEEIIKRDEADGEYYFINPENKIFITNNQDIKLNNIRTVENNALLAMIKNIQSSDRKTGVLSPLHTKREFYSFYKLDDKNIFIMKKNASVLQSIEFFVDNIWMIVMLNISGIILIYFIIKNVLGKPVSKMNRALYSISEKNLKEMDFGGSKFYLQENYNKVLKTYTDFVNEVKENCFDIKRSNDLLLEKTSMLLNKNLNKESDILKINTILHRNQENFDKVYNLLMENHKMNTAIQNEFSDINRNIKLLRENFEKERENGDLIEKLINEVNKISFQINVFGLNSTIEMHSSSGNNSVELEESSKEIRHLANRIKLLSEEIKAILKQEKINFQLKNKSVNLIADYIAVFTERFTGLRKNHEREIVRYVENKDNLLAFSSNLEDLRNEVAGNRDTYSKEIYEIKKLEENLKALIILAEEYKLDSAKDSDESEAE</sequence>